<evidence type="ECO:0000313" key="2">
    <source>
        <dbReference type="EMBL" id="OWR45285.1"/>
    </source>
</evidence>
<sequence length="516" mass="56749">MSQHGCPERLSNRSKGFQEDGSSQPTMEVLVETLTGTAFEMTVSPSDTIFAIKSKIYRVEGIPVSQQHLLYNLRELDDGLSLSEHAIGDGARLRLVLGLRGGPVATRRLPPPEPWRDIERFLHLHKSDEDDAEWNGSGSGCKATVLVFREGERVNLVPVRENRDGTYSPLDHNKYSSSLSHLVETEAGEGGAGAGAGVAGGGALHENAVTLGKMLELRRRMERLALHRRPPDRTGESHDIQKTRSEETLSVPSLLDEAAEFAGRSYAGFGDEEGFAPLYDGSYTRYDYDCGFTDRYTLLPPIGARTDSDQSIQDSVAEERLKLSDALAGSILVKAREGREDDAILEECVDGEPCLRRDSPPLAANNLAPVAAEYGAVSVGARWRRSSSSLGARAAPLADTLFCSSTSDLEQLRRNRILPALSRHRNREHLHLSDEGLDLTRPEPEPEPDKKTRVRCGFCRKRLSIATVHTCRCGASFCAPHRYAEVHGCAYDYKDEARDLLRRANPLVGAPKLPKI</sequence>
<dbReference type="Proteomes" id="UP000007151">
    <property type="component" value="Unassembled WGS sequence"/>
</dbReference>
<dbReference type="InterPro" id="IPR000058">
    <property type="entry name" value="Znf_AN1"/>
</dbReference>
<dbReference type="GO" id="GO:0008270">
    <property type="term" value="F:zinc ion binding"/>
    <property type="evidence" value="ECO:0007669"/>
    <property type="project" value="InterPro"/>
</dbReference>
<comment type="caution">
    <text evidence="2">The sequence shown here is derived from an EMBL/GenBank/DDBJ whole genome shotgun (WGS) entry which is preliminary data.</text>
</comment>
<dbReference type="InterPro" id="IPR000626">
    <property type="entry name" value="Ubiquitin-like_dom"/>
</dbReference>
<dbReference type="PROSITE" id="PS51039">
    <property type="entry name" value="ZF_AN1"/>
    <property type="match status" value="1"/>
</dbReference>
<gene>
    <name evidence="2" type="ORF">KGM_213212</name>
</gene>
<proteinExistence type="predicted"/>
<dbReference type="AlphaFoldDB" id="A0A212EUW7"/>
<keyword evidence="3" id="KW-1185">Reference proteome</keyword>
<feature type="region of interest" description="Disordered" evidence="1">
    <location>
        <begin position="432"/>
        <end position="451"/>
    </location>
</feature>
<dbReference type="Gene3D" id="4.10.1110.10">
    <property type="entry name" value="AN1-like Zinc finger"/>
    <property type="match status" value="1"/>
</dbReference>
<dbReference type="InterPro" id="IPR053061">
    <property type="entry name" value="AN1-type_zinc_finger"/>
</dbReference>
<dbReference type="InterPro" id="IPR029071">
    <property type="entry name" value="Ubiquitin-like_domsf"/>
</dbReference>
<dbReference type="Gene3D" id="3.10.20.90">
    <property type="entry name" value="Phosphatidylinositol 3-kinase Catalytic Subunit, Chain A, domain 1"/>
    <property type="match status" value="1"/>
</dbReference>
<dbReference type="SUPFAM" id="SSF54236">
    <property type="entry name" value="Ubiquitin-like"/>
    <property type="match status" value="1"/>
</dbReference>
<feature type="region of interest" description="Disordered" evidence="1">
    <location>
        <begin position="229"/>
        <end position="249"/>
    </location>
</feature>
<dbReference type="Pfam" id="PF00240">
    <property type="entry name" value="ubiquitin"/>
    <property type="match status" value="1"/>
</dbReference>
<dbReference type="SUPFAM" id="SSF118310">
    <property type="entry name" value="AN1-like Zinc finger"/>
    <property type="match status" value="1"/>
</dbReference>
<dbReference type="PROSITE" id="PS50053">
    <property type="entry name" value="UBIQUITIN_2"/>
    <property type="match status" value="1"/>
</dbReference>
<dbReference type="SMART" id="SM00154">
    <property type="entry name" value="ZnF_AN1"/>
    <property type="match status" value="1"/>
</dbReference>
<dbReference type="PANTHER" id="PTHR46728">
    <property type="entry name" value="AN1-TYPE ZINC FINGER PROTEIN 4"/>
    <property type="match status" value="1"/>
</dbReference>
<name>A0A212EUW7_DANPL</name>
<organism evidence="2 3">
    <name type="scientific">Danaus plexippus plexippus</name>
    <dbReference type="NCBI Taxonomy" id="278856"/>
    <lineage>
        <taxon>Eukaryota</taxon>
        <taxon>Metazoa</taxon>
        <taxon>Ecdysozoa</taxon>
        <taxon>Arthropoda</taxon>
        <taxon>Hexapoda</taxon>
        <taxon>Insecta</taxon>
        <taxon>Pterygota</taxon>
        <taxon>Neoptera</taxon>
        <taxon>Endopterygota</taxon>
        <taxon>Lepidoptera</taxon>
        <taxon>Glossata</taxon>
        <taxon>Ditrysia</taxon>
        <taxon>Papilionoidea</taxon>
        <taxon>Nymphalidae</taxon>
        <taxon>Danainae</taxon>
        <taxon>Danaini</taxon>
        <taxon>Danaina</taxon>
        <taxon>Danaus</taxon>
        <taxon>Danaus</taxon>
    </lineage>
</organism>
<dbReference type="STRING" id="278856.A0A212EUW7"/>
<dbReference type="CDD" id="cd01802">
    <property type="entry name" value="Ubl_ZFAND4"/>
    <property type="match status" value="1"/>
</dbReference>
<accession>A0A212EUW7</accession>
<dbReference type="EMBL" id="AGBW02012284">
    <property type="protein sequence ID" value="OWR45285.1"/>
    <property type="molecule type" value="Genomic_DNA"/>
</dbReference>
<dbReference type="eggNOG" id="KOG0001">
    <property type="taxonomic scope" value="Eukaryota"/>
</dbReference>
<evidence type="ECO:0000313" key="3">
    <source>
        <dbReference type="Proteomes" id="UP000007151"/>
    </source>
</evidence>
<dbReference type="eggNOG" id="KOG3173">
    <property type="taxonomic scope" value="Eukaryota"/>
</dbReference>
<protein>
    <submittedName>
        <fullName evidence="2">Uncharacterized protein</fullName>
    </submittedName>
</protein>
<dbReference type="PANTHER" id="PTHR46728:SF1">
    <property type="entry name" value="AN1-TYPE ZINC FINGER PROTEIN 4"/>
    <property type="match status" value="1"/>
</dbReference>
<dbReference type="SMART" id="SM00213">
    <property type="entry name" value="UBQ"/>
    <property type="match status" value="1"/>
</dbReference>
<dbReference type="InterPro" id="IPR035896">
    <property type="entry name" value="AN1-like_Znf"/>
</dbReference>
<dbReference type="PRINTS" id="PR00348">
    <property type="entry name" value="UBIQUITIN"/>
</dbReference>
<evidence type="ECO:0000256" key="1">
    <source>
        <dbReference type="SAM" id="MobiDB-lite"/>
    </source>
</evidence>
<dbReference type="KEGG" id="dpl:KGM_213212"/>
<feature type="compositionally biased region" description="Basic and acidic residues" evidence="1">
    <location>
        <begin position="229"/>
        <end position="247"/>
    </location>
</feature>
<dbReference type="OrthoDB" id="756206at2759"/>
<feature type="compositionally biased region" description="Basic and acidic residues" evidence="1">
    <location>
        <begin position="1"/>
        <end position="11"/>
    </location>
</feature>
<feature type="region of interest" description="Disordered" evidence="1">
    <location>
        <begin position="1"/>
        <end position="25"/>
    </location>
</feature>
<reference evidence="2 3" key="1">
    <citation type="journal article" date="2011" name="Cell">
        <title>The monarch butterfly genome yields insights into long-distance migration.</title>
        <authorList>
            <person name="Zhan S."/>
            <person name="Merlin C."/>
            <person name="Boore J.L."/>
            <person name="Reppert S.M."/>
        </authorList>
    </citation>
    <scope>NUCLEOTIDE SEQUENCE [LARGE SCALE GENOMIC DNA]</scope>
    <source>
        <strain evidence="2">F-2</strain>
    </source>
</reference>
<dbReference type="InterPro" id="IPR019956">
    <property type="entry name" value="Ubiquitin_dom"/>
</dbReference>